<evidence type="ECO:0000256" key="1">
    <source>
        <dbReference type="SAM" id="MobiDB-lite"/>
    </source>
</evidence>
<evidence type="ECO:0000256" key="2">
    <source>
        <dbReference type="SAM" id="Phobius"/>
    </source>
</evidence>
<protein>
    <recommendedName>
        <fullName evidence="5">Glycosyltransferase RgtA/B/C/D-like domain-containing protein</fullName>
    </recommendedName>
</protein>
<keyword evidence="2" id="KW-1133">Transmembrane helix</keyword>
<feature type="region of interest" description="Disordered" evidence="1">
    <location>
        <begin position="540"/>
        <end position="564"/>
    </location>
</feature>
<feature type="transmembrane region" description="Helical" evidence="2">
    <location>
        <begin position="139"/>
        <end position="158"/>
    </location>
</feature>
<evidence type="ECO:0008006" key="5">
    <source>
        <dbReference type="Google" id="ProtNLM"/>
    </source>
</evidence>
<reference evidence="3 4" key="1">
    <citation type="journal article" date="2015" name="Emerg. Microbes Infect.">
        <title>Characterization of 17 strains belonging to the Mycobacterium simiae complex and description of Mycobacterium paraense sp. nov.</title>
        <authorList>
            <person name="Fusco da Costa A.R."/>
            <person name="Fedrizzi T."/>
            <person name="Lopes M.L."/>
            <person name="Pecorari M."/>
            <person name="Oliveira da Costa W.L."/>
            <person name="Giacobazzi E."/>
            <person name="da Costa Bahia J.R."/>
            <person name="De Sanctis V."/>
            <person name="Batista Lima K.V."/>
            <person name="Bertorelli R."/>
            <person name="Grottola A."/>
            <person name="Fabio A."/>
            <person name="Mariottini A."/>
            <person name="Ferretti P."/>
            <person name="Di Leva F."/>
            <person name="Fregni Serpini G."/>
            <person name="Tagliazucchi S."/>
            <person name="Rumpianesi F."/>
            <person name="Jousson O."/>
            <person name="Segata N."/>
            <person name="Tortoli E."/>
        </authorList>
    </citation>
    <scope>NUCLEOTIDE SEQUENCE [LARGE SCALE GENOMIC DNA]</scope>
    <source>
        <strain evidence="3 4">IEC33</strain>
    </source>
</reference>
<accession>A0A1X2A458</accession>
<feature type="transmembrane region" description="Helical" evidence="2">
    <location>
        <begin position="331"/>
        <end position="353"/>
    </location>
</feature>
<organism evidence="3 4">
    <name type="scientific">Mycobacterium paraense</name>
    <dbReference type="NCBI Taxonomy" id="767916"/>
    <lineage>
        <taxon>Bacteria</taxon>
        <taxon>Bacillati</taxon>
        <taxon>Actinomycetota</taxon>
        <taxon>Actinomycetes</taxon>
        <taxon>Mycobacteriales</taxon>
        <taxon>Mycobacteriaceae</taxon>
        <taxon>Mycobacterium</taxon>
        <taxon>Mycobacterium simiae complex</taxon>
    </lineage>
</organism>
<dbReference type="STRING" id="767916.AWB91_07880"/>
<comment type="caution">
    <text evidence="3">The sequence shown here is derived from an EMBL/GenBank/DDBJ whole genome shotgun (WGS) entry which is preliminary data.</text>
</comment>
<evidence type="ECO:0000313" key="3">
    <source>
        <dbReference type="EMBL" id="ORW38177.1"/>
    </source>
</evidence>
<feature type="transmembrane region" description="Helical" evidence="2">
    <location>
        <begin position="236"/>
        <end position="259"/>
    </location>
</feature>
<feature type="transmembrane region" description="Helical" evidence="2">
    <location>
        <begin position="170"/>
        <end position="194"/>
    </location>
</feature>
<keyword evidence="2" id="KW-0472">Membrane</keyword>
<sequence length="564" mass="60232">MLAAVACTVCGAKLFVISALGSPMPLLDQWDAEAAGLYSPYLRGALSLADLFAPHNEHRILVFRLFALVHLELAGEWNTRLEMIFGAIVHTAAITWLAALLLPLVAVRRRVLLAGFTAFVFAFPVVYENALWAFQDQVYLALFFGIAALVVLAFARPFSVRWFCGLAAAILSYFSFATGVAAVLAAVLLVGLQLATNARKRCGREFGGFLVLVAFAVAMVAWTASCARPTSTPWTFVQGLLVLFALAGLGFVPTVAFCYHTVARRPGVSDHAWVVVGICAWLAIQLVLFAYGRGAAVGVRYLDIVLLVYPVGLTAMFALGDQPRAARFGRFGPRAAVGWMFTVVAALALLGYYGSVLGAVDWSKAAQQQMVNAQAYLATGNADVLRSRGRGGHGIELAHPNPQRVAQVLGDPYVKAVLPSELRPADADNAAARNRTWLKGSLADSTAAAVRLVLGIGPILVALGAGLLFATGARRTTPGAQVLWAAAGGFETLHRHVTPVRTAILGARVWTARFAENAHARMGQLVRSNRWHPYSNVLPLRSSARGPGPRQGAGGGIWHGESTR</sequence>
<dbReference type="AlphaFoldDB" id="A0A1X2A458"/>
<feature type="compositionally biased region" description="Gly residues" evidence="1">
    <location>
        <begin position="549"/>
        <end position="558"/>
    </location>
</feature>
<proteinExistence type="predicted"/>
<gene>
    <name evidence="3" type="ORF">AWB90_24375</name>
</gene>
<feature type="transmembrane region" description="Helical" evidence="2">
    <location>
        <begin position="271"/>
        <end position="292"/>
    </location>
</feature>
<evidence type="ECO:0000313" key="4">
    <source>
        <dbReference type="Proteomes" id="UP000193285"/>
    </source>
</evidence>
<feature type="transmembrane region" description="Helical" evidence="2">
    <location>
        <begin position="206"/>
        <end position="224"/>
    </location>
</feature>
<name>A0A1X2A458_9MYCO</name>
<dbReference type="Proteomes" id="UP000193285">
    <property type="component" value="Unassembled WGS sequence"/>
</dbReference>
<dbReference type="EMBL" id="LQPN01000073">
    <property type="protein sequence ID" value="ORW38177.1"/>
    <property type="molecule type" value="Genomic_DNA"/>
</dbReference>
<feature type="transmembrane region" description="Helical" evidence="2">
    <location>
        <begin position="298"/>
        <end position="319"/>
    </location>
</feature>
<feature type="transmembrane region" description="Helical" evidence="2">
    <location>
        <begin position="448"/>
        <end position="470"/>
    </location>
</feature>
<feature type="transmembrane region" description="Helical" evidence="2">
    <location>
        <begin position="84"/>
        <end position="105"/>
    </location>
</feature>
<keyword evidence="2" id="KW-0812">Transmembrane</keyword>
<feature type="transmembrane region" description="Helical" evidence="2">
    <location>
        <begin position="111"/>
        <end position="127"/>
    </location>
</feature>